<feature type="compositionally biased region" description="Low complexity" evidence="1">
    <location>
        <begin position="214"/>
        <end position="227"/>
    </location>
</feature>
<evidence type="ECO:0000313" key="3">
    <source>
        <dbReference type="Proteomes" id="UP000075714"/>
    </source>
</evidence>
<comment type="caution">
    <text evidence="2">The sequence shown here is derived from an EMBL/GenBank/DDBJ whole genome shotgun (WGS) entry which is preliminary data.</text>
</comment>
<dbReference type="Proteomes" id="UP000075714">
    <property type="component" value="Unassembled WGS sequence"/>
</dbReference>
<dbReference type="OrthoDB" id="561998at2759"/>
<reference evidence="3" key="1">
    <citation type="journal article" date="2016" name="Nat. Commun.">
        <title>The Gonium pectorale genome demonstrates co-option of cell cycle regulation during the evolution of multicellularity.</title>
        <authorList>
            <person name="Hanschen E.R."/>
            <person name="Marriage T.N."/>
            <person name="Ferris P.J."/>
            <person name="Hamaji T."/>
            <person name="Toyoda A."/>
            <person name="Fujiyama A."/>
            <person name="Neme R."/>
            <person name="Noguchi H."/>
            <person name="Minakuchi Y."/>
            <person name="Suzuki M."/>
            <person name="Kawai-Toyooka H."/>
            <person name="Smith D.R."/>
            <person name="Sparks H."/>
            <person name="Anderson J."/>
            <person name="Bakaric R."/>
            <person name="Luria V."/>
            <person name="Karger A."/>
            <person name="Kirschner M.W."/>
            <person name="Durand P.M."/>
            <person name="Michod R.E."/>
            <person name="Nozaki H."/>
            <person name="Olson B.J."/>
        </authorList>
    </citation>
    <scope>NUCLEOTIDE SEQUENCE [LARGE SCALE GENOMIC DNA]</scope>
    <source>
        <strain evidence="3">NIES-2863</strain>
    </source>
</reference>
<name>A0A150FWN0_GONPE</name>
<gene>
    <name evidence="2" type="ORF">GPECTOR_229g513</name>
</gene>
<evidence type="ECO:0000313" key="2">
    <source>
        <dbReference type="EMBL" id="KXZ41987.1"/>
    </source>
</evidence>
<organism evidence="2 3">
    <name type="scientific">Gonium pectorale</name>
    <name type="common">Green alga</name>
    <dbReference type="NCBI Taxonomy" id="33097"/>
    <lineage>
        <taxon>Eukaryota</taxon>
        <taxon>Viridiplantae</taxon>
        <taxon>Chlorophyta</taxon>
        <taxon>core chlorophytes</taxon>
        <taxon>Chlorophyceae</taxon>
        <taxon>CS clade</taxon>
        <taxon>Chlamydomonadales</taxon>
        <taxon>Volvocaceae</taxon>
        <taxon>Gonium</taxon>
    </lineage>
</organism>
<keyword evidence="3" id="KW-1185">Reference proteome</keyword>
<protein>
    <submittedName>
        <fullName evidence="2">Uncharacterized protein</fullName>
    </submittedName>
</protein>
<proteinExistence type="predicted"/>
<feature type="compositionally biased region" description="Basic and acidic residues" evidence="1">
    <location>
        <begin position="322"/>
        <end position="340"/>
    </location>
</feature>
<feature type="region of interest" description="Disordered" evidence="1">
    <location>
        <begin position="307"/>
        <end position="343"/>
    </location>
</feature>
<accession>A0A150FWN0</accession>
<feature type="region of interest" description="Disordered" evidence="1">
    <location>
        <begin position="210"/>
        <end position="233"/>
    </location>
</feature>
<sequence length="436" mass="47712">MDATGLASKLPTFEPFETSGFKPFARQLKLVCLVEPATRRVPATVERVKLMLDSAPLQDSPLDVWYSAHKSTLLANAAAHYNVALPRAGGGGPTLTAEQLLEYYLALLAKHFESAQTVTLMQEFKQSTQGSQAPSLFKDKLLAYRKQLEDQVSTYEVAERFWEGLHPAVRDVLGRTIMSVPRQQWYARLNKTAEEADNIWNNLSSLQRMSPKEQSAAQAAPSPAAQSEYAGRAHSHVRAVARSYGHQTPQYYCTRHGYNPSHDTSMCRALHAEQEIQVRTAHVTQSGDRDGLVKALSAFLSSQGYQVSPKQGVSGAGAGRATDGRSADRDRQQHGGEQEGPRSYGPCSYCGAELHSESRCFIKHPELAPPTYKPSLGALAAAFDHNMAEAIKRGKMAAISVKVTEDDYDEEDGERRFAFATKVVGRLGAPGAALAF</sequence>
<dbReference type="AlphaFoldDB" id="A0A150FWN0"/>
<evidence type="ECO:0000256" key="1">
    <source>
        <dbReference type="SAM" id="MobiDB-lite"/>
    </source>
</evidence>
<dbReference type="EMBL" id="LSYV01000228">
    <property type="protein sequence ID" value="KXZ41987.1"/>
    <property type="molecule type" value="Genomic_DNA"/>
</dbReference>